<organism evidence="2 3">
    <name type="scientific">Anabaena sphaerica FACHB-251</name>
    <dbReference type="NCBI Taxonomy" id="2692883"/>
    <lineage>
        <taxon>Bacteria</taxon>
        <taxon>Bacillati</taxon>
        <taxon>Cyanobacteriota</taxon>
        <taxon>Cyanophyceae</taxon>
        <taxon>Nostocales</taxon>
        <taxon>Nostocaceae</taxon>
        <taxon>Anabaena</taxon>
    </lineage>
</organism>
<comment type="caution">
    <text evidence="2">The sequence shown here is derived from an EMBL/GenBank/DDBJ whole genome shotgun (WGS) entry which is preliminary data.</text>
</comment>
<feature type="transmembrane region" description="Helical" evidence="1">
    <location>
        <begin position="14"/>
        <end position="37"/>
    </location>
</feature>
<feature type="transmembrane region" description="Helical" evidence="1">
    <location>
        <begin position="58"/>
        <end position="76"/>
    </location>
</feature>
<evidence type="ECO:0000256" key="1">
    <source>
        <dbReference type="SAM" id="Phobius"/>
    </source>
</evidence>
<keyword evidence="1" id="KW-1133">Transmembrane helix</keyword>
<keyword evidence="3" id="KW-1185">Reference proteome</keyword>
<evidence type="ECO:0000313" key="3">
    <source>
        <dbReference type="Proteomes" id="UP000662185"/>
    </source>
</evidence>
<sequence length="378" mass="41254">MFNDDINNITRNRIIAVVVFITSIPFLVTIYSIFMILTTERTEFVKEKYEYIIEILKTAGLFIGGIAVFINIYFAAKRAYAMEESAIAANKNAEIALHNLKISEDKQITERFAKAIEQLASEKIEVRLGAIYTLERIARDSEQDQWTIMEVLTAFVREYAPVKKEDKLKGQEDIEKLPKLRLDIQACLTVIGERIHPDPEKKRLNLTNVDISNANLIGANLTGADIIEANLTGADFTGADLTGAFLIGACLTGACLTGAYLIGAYLTGADIIEAKLIKADLTGANLVAAKLTKSILKQANLTGAYLKEADLTGAYLKEVNLTGAYLFRANLTQANLTKSILKGANLVQAYLAEADLAEADLTGAILKGAIMPDGSIHD</sequence>
<dbReference type="EMBL" id="JACJQU010000002">
    <property type="protein sequence ID" value="MBD2293026.1"/>
    <property type="molecule type" value="Genomic_DNA"/>
</dbReference>
<accession>A0A926WEA4</accession>
<reference evidence="3" key="1">
    <citation type="journal article" date="2020" name="ISME J.">
        <title>Comparative genomics reveals insights into cyanobacterial evolution and habitat adaptation.</title>
        <authorList>
            <person name="Chen M.Y."/>
            <person name="Teng W.K."/>
            <person name="Zhao L."/>
            <person name="Hu C.X."/>
            <person name="Zhou Y.K."/>
            <person name="Han B.P."/>
            <person name="Song L.R."/>
            <person name="Shu W.S."/>
        </authorList>
    </citation>
    <scope>NUCLEOTIDE SEQUENCE [LARGE SCALE GENOMIC DNA]</scope>
    <source>
        <strain evidence="3">FACHB-251</strain>
    </source>
</reference>
<dbReference type="PANTHER" id="PTHR14136:SF17">
    <property type="entry name" value="BTB_POZ DOMAIN-CONTAINING PROTEIN KCTD9"/>
    <property type="match status" value="1"/>
</dbReference>
<dbReference type="Pfam" id="PF00805">
    <property type="entry name" value="Pentapeptide"/>
    <property type="match status" value="3"/>
</dbReference>
<keyword evidence="1" id="KW-0472">Membrane</keyword>
<dbReference type="SUPFAM" id="SSF141571">
    <property type="entry name" value="Pentapeptide repeat-like"/>
    <property type="match status" value="1"/>
</dbReference>
<dbReference type="Proteomes" id="UP000662185">
    <property type="component" value="Unassembled WGS sequence"/>
</dbReference>
<dbReference type="InterPro" id="IPR051082">
    <property type="entry name" value="Pentapeptide-BTB/POZ_domain"/>
</dbReference>
<dbReference type="Gene3D" id="2.160.20.80">
    <property type="entry name" value="E3 ubiquitin-protein ligase SopA"/>
    <property type="match status" value="1"/>
</dbReference>
<dbReference type="AlphaFoldDB" id="A0A926WEA4"/>
<keyword evidence="1" id="KW-0812">Transmembrane</keyword>
<name>A0A926WEA4_9NOST</name>
<protein>
    <submittedName>
        <fullName evidence="2">Pentapeptide repeat-containing protein</fullName>
    </submittedName>
</protein>
<dbReference type="PANTHER" id="PTHR14136">
    <property type="entry name" value="BTB_POZ DOMAIN-CONTAINING PROTEIN KCTD9"/>
    <property type="match status" value="1"/>
</dbReference>
<dbReference type="InterPro" id="IPR001646">
    <property type="entry name" value="5peptide_repeat"/>
</dbReference>
<evidence type="ECO:0000313" key="2">
    <source>
        <dbReference type="EMBL" id="MBD2293026.1"/>
    </source>
</evidence>
<proteinExistence type="predicted"/>
<gene>
    <name evidence="2" type="ORF">H6G06_05895</name>
</gene>